<keyword evidence="3" id="KW-1015">Disulfide bond</keyword>
<keyword evidence="1" id="KW-0646">Protease inhibitor</keyword>
<keyword evidence="2" id="KW-0722">Serine protease inhibitor</keyword>
<feature type="coiled-coil region" evidence="4">
    <location>
        <begin position="91"/>
        <end position="132"/>
    </location>
</feature>
<dbReference type="InterPro" id="IPR036084">
    <property type="entry name" value="Ser_inhib-like_sf"/>
</dbReference>
<evidence type="ECO:0000259" key="6">
    <source>
        <dbReference type="Pfam" id="PF01826"/>
    </source>
</evidence>
<evidence type="ECO:0000256" key="4">
    <source>
        <dbReference type="SAM" id="Coils"/>
    </source>
</evidence>
<dbReference type="GO" id="GO:0004867">
    <property type="term" value="F:serine-type endopeptidase inhibitor activity"/>
    <property type="evidence" value="ECO:0007669"/>
    <property type="project" value="UniProtKB-KW"/>
</dbReference>
<sequence length="604" mass="69551">MKEHLSKWKDEAERVQDEAEALQILAATVDQALEQTKMWKNISGLLMDENKNLHREVEDLNKRMALAFLVKETEHRERGVSLKLPEAEKESDKWKAKVQQLLVDIAKLQAQLLESTRKVAHLEVELEKSRQQEKNIALDFEKVVGEANIREKENDSLLNLNKGIQRQLQDSTEKISELESALKESHQREEELSSALEKAMEQTRMQKKETDSLLKRKRALSQQAQDSNKKIADLNLALGKLKQREQELSSSLNREVEKTKIWEKERASLFKTIETLQCQLQEEMGKEKELYSTLKQLQQREKELSSALEKALQQKINLEKWFSSFLEANKTLRKQQQELTSKIEEHNLALENSQQQEQRRSSALQKKVWRNFWEIDDEELSETESGVAEDDFYDAQYDEDYSSSYDPDGELSGGDSQNEQYGPNEVTRDNFAANNDDVHHEIPEYDTDEYSSVDDDEEFKYEQYDTDQSHYVRVSNFMDKNRQSFHSDRITVRPTQHNHDCFQIARKMKFATLVVTLAIMSSALGKGRGMLGFDTGCGENEVYDNCFNGCEPTCNSPVVACILLCGPGGCTCQGGYLRNKNGLCVPKEFCDGDIKSKPEKRALS</sequence>
<dbReference type="CDD" id="cd19941">
    <property type="entry name" value="TIL"/>
    <property type="match status" value="1"/>
</dbReference>
<feature type="domain" description="TIL" evidence="6">
    <location>
        <begin position="537"/>
        <end position="590"/>
    </location>
</feature>
<keyword evidence="4" id="KW-0175">Coiled coil</keyword>
<dbReference type="Gene3D" id="2.10.25.10">
    <property type="entry name" value="Laminin"/>
    <property type="match status" value="1"/>
</dbReference>
<dbReference type="SUPFAM" id="SSF57567">
    <property type="entry name" value="Serine protease inhibitors"/>
    <property type="match status" value="1"/>
</dbReference>
<comment type="caution">
    <text evidence="7">The sequence shown here is derived from an EMBL/GenBank/DDBJ whole genome shotgun (WGS) entry which is preliminary data.</text>
</comment>
<dbReference type="InterPro" id="IPR051368">
    <property type="entry name" value="SerProtInhib-TIL_Domain"/>
</dbReference>
<gene>
    <name evidence="7" type="ORF">CYNAS_LOCUS5482</name>
</gene>
<feature type="region of interest" description="Disordered" evidence="5">
    <location>
        <begin position="398"/>
        <end position="431"/>
    </location>
</feature>
<feature type="coiled-coil region" evidence="4">
    <location>
        <begin position="161"/>
        <end position="244"/>
    </location>
</feature>
<dbReference type="PANTHER" id="PTHR23259:SF70">
    <property type="entry name" value="ACCESSORY GLAND PROTEIN ACP62F-RELATED"/>
    <property type="match status" value="1"/>
</dbReference>
<organism evidence="7 8">
    <name type="scientific">Cylicocyclus nassatus</name>
    <name type="common">Nematode worm</name>
    <dbReference type="NCBI Taxonomy" id="53992"/>
    <lineage>
        <taxon>Eukaryota</taxon>
        <taxon>Metazoa</taxon>
        <taxon>Ecdysozoa</taxon>
        <taxon>Nematoda</taxon>
        <taxon>Chromadorea</taxon>
        <taxon>Rhabditida</taxon>
        <taxon>Rhabditina</taxon>
        <taxon>Rhabditomorpha</taxon>
        <taxon>Strongyloidea</taxon>
        <taxon>Strongylidae</taxon>
        <taxon>Cylicocyclus</taxon>
    </lineage>
</organism>
<dbReference type="AlphaFoldDB" id="A0AA36GG73"/>
<reference evidence="7" key="1">
    <citation type="submission" date="2023-07" db="EMBL/GenBank/DDBJ databases">
        <authorList>
            <consortium name="CYATHOMIX"/>
        </authorList>
    </citation>
    <scope>NUCLEOTIDE SEQUENCE</scope>
    <source>
        <strain evidence="7">N/A</strain>
    </source>
</reference>
<dbReference type="PANTHER" id="PTHR23259">
    <property type="entry name" value="RIDDLE"/>
    <property type="match status" value="1"/>
</dbReference>
<evidence type="ECO:0000256" key="2">
    <source>
        <dbReference type="ARBA" id="ARBA00022900"/>
    </source>
</evidence>
<keyword evidence="8" id="KW-1185">Reference proteome</keyword>
<proteinExistence type="predicted"/>
<dbReference type="InterPro" id="IPR002919">
    <property type="entry name" value="TIL_dom"/>
</dbReference>
<dbReference type="Proteomes" id="UP001176961">
    <property type="component" value="Unassembled WGS sequence"/>
</dbReference>
<dbReference type="EMBL" id="CATQJL010000112">
    <property type="protein sequence ID" value="CAJ0593499.1"/>
    <property type="molecule type" value="Genomic_DNA"/>
</dbReference>
<evidence type="ECO:0000313" key="8">
    <source>
        <dbReference type="Proteomes" id="UP001176961"/>
    </source>
</evidence>
<feature type="coiled-coil region" evidence="4">
    <location>
        <begin position="5"/>
        <end position="63"/>
    </location>
</feature>
<protein>
    <recommendedName>
        <fullName evidence="6">TIL domain-containing protein</fullName>
    </recommendedName>
</protein>
<feature type="coiled-coil region" evidence="4">
    <location>
        <begin position="280"/>
        <end position="356"/>
    </location>
</feature>
<evidence type="ECO:0000313" key="7">
    <source>
        <dbReference type="EMBL" id="CAJ0593499.1"/>
    </source>
</evidence>
<name>A0AA36GG73_CYLNA</name>
<evidence type="ECO:0000256" key="5">
    <source>
        <dbReference type="SAM" id="MobiDB-lite"/>
    </source>
</evidence>
<dbReference type="Pfam" id="PF01826">
    <property type="entry name" value="TIL"/>
    <property type="match status" value="1"/>
</dbReference>
<evidence type="ECO:0000256" key="3">
    <source>
        <dbReference type="ARBA" id="ARBA00023157"/>
    </source>
</evidence>
<accession>A0AA36GG73</accession>
<evidence type="ECO:0000256" key="1">
    <source>
        <dbReference type="ARBA" id="ARBA00022690"/>
    </source>
</evidence>